<keyword evidence="4 5" id="KW-0472">Membrane</keyword>
<dbReference type="Proteomes" id="UP000198481">
    <property type="component" value="Chromosome I"/>
</dbReference>
<dbReference type="GO" id="GO:0000271">
    <property type="term" value="P:polysaccharide biosynthetic process"/>
    <property type="evidence" value="ECO:0007669"/>
    <property type="project" value="InterPro"/>
</dbReference>
<feature type="transmembrane region" description="Helical" evidence="5">
    <location>
        <begin position="95"/>
        <end position="117"/>
    </location>
</feature>
<evidence type="ECO:0000256" key="5">
    <source>
        <dbReference type="SAM" id="Phobius"/>
    </source>
</evidence>
<name>A0A1H1ZLY6_9PSED</name>
<dbReference type="EMBL" id="LT629762">
    <property type="protein sequence ID" value="SDT34597.1"/>
    <property type="molecule type" value="Genomic_DNA"/>
</dbReference>
<evidence type="ECO:0000256" key="4">
    <source>
        <dbReference type="ARBA" id="ARBA00023136"/>
    </source>
</evidence>
<accession>A0A1H1ZLY6</accession>
<gene>
    <name evidence="7" type="ORF">SAMN05216222_3984</name>
</gene>
<feature type="transmembrane region" description="Helical" evidence="5">
    <location>
        <begin position="37"/>
        <end position="54"/>
    </location>
</feature>
<feature type="transmembrane region" description="Helical" evidence="5">
    <location>
        <begin position="7"/>
        <end position="31"/>
    </location>
</feature>
<dbReference type="AlphaFoldDB" id="A0A1H1ZLY6"/>
<keyword evidence="2 5" id="KW-0812">Transmembrane</keyword>
<keyword evidence="3 5" id="KW-1133">Transmembrane helix</keyword>
<evidence type="ECO:0000256" key="3">
    <source>
        <dbReference type="ARBA" id="ARBA00022989"/>
    </source>
</evidence>
<feature type="transmembrane region" description="Helical" evidence="5">
    <location>
        <begin position="66"/>
        <end position="83"/>
    </location>
</feature>
<dbReference type="GO" id="GO:0016020">
    <property type="term" value="C:membrane"/>
    <property type="evidence" value="ECO:0007669"/>
    <property type="project" value="UniProtKB-SubCell"/>
</dbReference>
<protein>
    <submittedName>
        <fullName evidence="7">GtrA-like protein</fullName>
    </submittedName>
</protein>
<dbReference type="STRING" id="1148509.SAMN05216222_3984"/>
<reference evidence="7 8" key="1">
    <citation type="submission" date="2016-10" db="EMBL/GenBank/DDBJ databases">
        <authorList>
            <person name="de Groot N.N."/>
        </authorList>
    </citation>
    <scope>NUCLEOTIDE SEQUENCE [LARGE SCALE GENOMIC DNA]</scope>
    <source>
        <strain evidence="7 8">LMG 26867</strain>
    </source>
</reference>
<feature type="domain" description="GtrA/DPMS transmembrane" evidence="6">
    <location>
        <begin position="10"/>
        <end position="115"/>
    </location>
</feature>
<organism evidence="7 8">
    <name type="scientific">Pseudomonas prosekii</name>
    <dbReference type="NCBI Taxonomy" id="1148509"/>
    <lineage>
        <taxon>Bacteria</taxon>
        <taxon>Pseudomonadati</taxon>
        <taxon>Pseudomonadota</taxon>
        <taxon>Gammaproteobacteria</taxon>
        <taxon>Pseudomonadales</taxon>
        <taxon>Pseudomonadaceae</taxon>
        <taxon>Pseudomonas</taxon>
    </lineage>
</organism>
<comment type="subcellular location">
    <subcellularLocation>
        <location evidence="1">Membrane</location>
        <topology evidence="1">Multi-pass membrane protein</topology>
    </subcellularLocation>
</comment>
<dbReference type="Pfam" id="PF04138">
    <property type="entry name" value="GtrA_DPMS_TM"/>
    <property type="match status" value="1"/>
</dbReference>
<evidence type="ECO:0000313" key="8">
    <source>
        <dbReference type="Proteomes" id="UP000198481"/>
    </source>
</evidence>
<sequence>MTFWKGFSAYATIGVVNTLIHAQVFFVLYTAAELTQAISNLTAFGVAAVFSLYLNTLYTVESEIPLLAYLLFMLLMGVVSYGVGEFADMRQLPGLVTVVCFALISLVCGFPFSKLVLARTQES</sequence>
<dbReference type="InterPro" id="IPR007267">
    <property type="entry name" value="GtrA_DPMS_TM"/>
</dbReference>
<proteinExistence type="predicted"/>
<evidence type="ECO:0000313" key="7">
    <source>
        <dbReference type="EMBL" id="SDT34597.1"/>
    </source>
</evidence>
<evidence type="ECO:0000256" key="1">
    <source>
        <dbReference type="ARBA" id="ARBA00004141"/>
    </source>
</evidence>
<evidence type="ECO:0000256" key="2">
    <source>
        <dbReference type="ARBA" id="ARBA00022692"/>
    </source>
</evidence>
<dbReference type="RefSeq" id="WP_092278558.1">
    <property type="nucleotide sequence ID" value="NZ_LT629762.1"/>
</dbReference>
<evidence type="ECO:0000259" key="6">
    <source>
        <dbReference type="Pfam" id="PF04138"/>
    </source>
</evidence>